<keyword evidence="3 6" id="KW-0378">Hydrolase</keyword>
<protein>
    <submittedName>
        <fullName evidence="9">M48 family metallopeptidase</fullName>
    </submittedName>
</protein>
<keyword evidence="2" id="KW-0479">Metal-binding</keyword>
<proteinExistence type="inferred from homology"/>
<dbReference type="Proteomes" id="UP000824755">
    <property type="component" value="Chromosome"/>
</dbReference>
<accession>A0ABX8WN89</accession>
<keyword evidence="5 6" id="KW-0482">Metalloprotease</keyword>
<sequence length="275" mass="29646">MRHAHLKQVLLAAAITLSVASCATTTSPTGRQQATGAVSQQQLDQMGIQAFNQLKAEKPQTTSARERNYATCIVNAITRQLPGEWATRYNWETGIFVDNQANAFALPGGKMGLYTGIFRVARDQDELAAVVAHEIGHVYAQHHAERFARAQRAQMGVAAAQVLAAVTGVVDPNTVGQLGGMVAQGGFLLPGSRTQESEADVIGQQLMAKAGFDPRKAVNLWQNMIAEGGNNRPPQWLSTHPDPQSRLNELAQRANGLMPEYDAARKAGRRPNCGP</sequence>
<evidence type="ECO:0000256" key="1">
    <source>
        <dbReference type="ARBA" id="ARBA00022670"/>
    </source>
</evidence>
<dbReference type="PROSITE" id="PS51257">
    <property type="entry name" value="PROKAR_LIPOPROTEIN"/>
    <property type="match status" value="1"/>
</dbReference>
<comment type="similarity">
    <text evidence="6">Belongs to the peptidase M48 family.</text>
</comment>
<keyword evidence="7" id="KW-0732">Signal</keyword>
<evidence type="ECO:0000259" key="8">
    <source>
        <dbReference type="Pfam" id="PF01435"/>
    </source>
</evidence>
<evidence type="ECO:0000256" key="7">
    <source>
        <dbReference type="SAM" id="SignalP"/>
    </source>
</evidence>
<feature type="signal peptide" evidence="7">
    <location>
        <begin position="1"/>
        <end position="23"/>
    </location>
</feature>
<evidence type="ECO:0000256" key="3">
    <source>
        <dbReference type="ARBA" id="ARBA00022801"/>
    </source>
</evidence>
<evidence type="ECO:0000256" key="5">
    <source>
        <dbReference type="ARBA" id="ARBA00023049"/>
    </source>
</evidence>
<keyword evidence="4 6" id="KW-0862">Zinc</keyword>
<dbReference type="Pfam" id="PF01435">
    <property type="entry name" value="Peptidase_M48"/>
    <property type="match status" value="1"/>
</dbReference>
<name>A0ABX8WN89_9GAMM</name>
<reference evidence="9 10" key="1">
    <citation type="submission" date="2021-08" db="EMBL/GenBank/DDBJ databases">
        <title>Lysobacter sp. strain CJ11 Genome sequencing and assembly.</title>
        <authorList>
            <person name="Kim I."/>
        </authorList>
    </citation>
    <scope>NUCLEOTIDE SEQUENCE [LARGE SCALE GENOMIC DNA]</scope>
    <source>
        <strain evidence="9 10">CJ11</strain>
    </source>
</reference>
<comment type="cofactor">
    <cofactor evidence="6">
        <name>Zn(2+)</name>
        <dbReference type="ChEBI" id="CHEBI:29105"/>
    </cofactor>
    <text evidence="6">Binds 1 zinc ion per subunit.</text>
</comment>
<keyword evidence="10" id="KW-1185">Reference proteome</keyword>
<dbReference type="CDD" id="cd07331">
    <property type="entry name" value="M48C_Oma1_like"/>
    <property type="match status" value="1"/>
</dbReference>
<organism evidence="9 10">
    <name type="scientific">Lysobacter soyae</name>
    <dbReference type="NCBI Taxonomy" id="2764185"/>
    <lineage>
        <taxon>Bacteria</taxon>
        <taxon>Pseudomonadati</taxon>
        <taxon>Pseudomonadota</taxon>
        <taxon>Gammaproteobacteria</taxon>
        <taxon>Lysobacterales</taxon>
        <taxon>Lysobacteraceae</taxon>
        <taxon>Lysobacter</taxon>
    </lineage>
</organism>
<evidence type="ECO:0000313" key="10">
    <source>
        <dbReference type="Proteomes" id="UP000824755"/>
    </source>
</evidence>
<dbReference type="InterPro" id="IPR001915">
    <property type="entry name" value="Peptidase_M48"/>
</dbReference>
<dbReference type="Gene3D" id="3.30.2010.10">
    <property type="entry name" value="Metalloproteases ('zincins'), catalytic domain"/>
    <property type="match status" value="1"/>
</dbReference>
<keyword evidence="1 6" id="KW-0645">Protease</keyword>
<gene>
    <name evidence="9" type="ORF">H8L67_00750</name>
</gene>
<dbReference type="PANTHER" id="PTHR22726:SF24">
    <property type="entry name" value="M48 FAMILY METALLOPEPTIDASE"/>
    <property type="match status" value="1"/>
</dbReference>
<dbReference type="EMBL" id="CP080544">
    <property type="protein sequence ID" value="QYR53085.1"/>
    <property type="molecule type" value="Genomic_DNA"/>
</dbReference>
<evidence type="ECO:0000313" key="9">
    <source>
        <dbReference type="EMBL" id="QYR53085.1"/>
    </source>
</evidence>
<dbReference type="PANTHER" id="PTHR22726">
    <property type="entry name" value="METALLOENDOPEPTIDASE OMA1"/>
    <property type="match status" value="1"/>
</dbReference>
<feature type="domain" description="Peptidase M48" evidence="8">
    <location>
        <begin position="91"/>
        <end position="253"/>
    </location>
</feature>
<feature type="chain" id="PRO_5047035109" evidence="7">
    <location>
        <begin position="24"/>
        <end position="275"/>
    </location>
</feature>
<dbReference type="InterPro" id="IPR051156">
    <property type="entry name" value="Mito/Outer_Membr_Metalloprot"/>
</dbReference>
<evidence type="ECO:0000256" key="2">
    <source>
        <dbReference type="ARBA" id="ARBA00022723"/>
    </source>
</evidence>
<evidence type="ECO:0000256" key="4">
    <source>
        <dbReference type="ARBA" id="ARBA00022833"/>
    </source>
</evidence>
<evidence type="ECO:0000256" key="6">
    <source>
        <dbReference type="RuleBase" id="RU003983"/>
    </source>
</evidence>